<evidence type="ECO:0000256" key="6">
    <source>
        <dbReference type="ARBA" id="ARBA00022840"/>
    </source>
</evidence>
<dbReference type="EMBL" id="WVUK01000043">
    <property type="protein sequence ID" value="KAF7495978.1"/>
    <property type="molecule type" value="Genomic_DNA"/>
</dbReference>
<dbReference type="PRINTS" id="PR00380">
    <property type="entry name" value="KINESINHEAVY"/>
</dbReference>
<dbReference type="PROSITE" id="PS00411">
    <property type="entry name" value="KINESIN_MOTOR_1"/>
    <property type="match status" value="1"/>
</dbReference>
<dbReference type="InterPro" id="IPR001752">
    <property type="entry name" value="Kinesin_motor_dom"/>
</dbReference>
<dbReference type="PANTHER" id="PTHR47117:SF10">
    <property type="entry name" value="KINESIN-LIKE PROTEIN KIF1B"/>
    <property type="match status" value="1"/>
</dbReference>
<dbReference type="CDD" id="cd01365">
    <property type="entry name" value="KISc_KIF1A_KIF1B"/>
    <property type="match status" value="1"/>
</dbReference>
<dbReference type="InterPro" id="IPR022164">
    <property type="entry name" value="Kinesin-like"/>
</dbReference>
<evidence type="ECO:0000256" key="2">
    <source>
        <dbReference type="ARBA" id="ARBA00020751"/>
    </source>
</evidence>
<protein>
    <recommendedName>
        <fullName evidence="2">Kinesin-like protein unc-104</fullName>
    </recommendedName>
</protein>
<evidence type="ECO:0000256" key="9">
    <source>
        <dbReference type="ARBA" id="ARBA00023212"/>
    </source>
</evidence>
<dbReference type="Pfam" id="PF12423">
    <property type="entry name" value="KIF1B"/>
    <property type="match status" value="1"/>
</dbReference>
<evidence type="ECO:0000256" key="11">
    <source>
        <dbReference type="SAM" id="Coils"/>
    </source>
</evidence>
<dbReference type="Pfam" id="PF00225">
    <property type="entry name" value="Kinesin"/>
    <property type="match status" value="1"/>
</dbReference>
<dbReference type="Pfam" id="PF00169">
    <property type="entry name" value="PH"/>
    <property type="match status" value="1"/>
</dbReference>
<evidence type="ECO:0000256" key="1">
    <source>
        <dbReference type="ARBA" id="ARBA00004245"/>
    </source>
</evidence>
<proteinExistence type="inferred from homology"/>
<accession>A0A834RG02</accession>
<dbReference type="GO" id="GO:0008017">
    <property type="term" value="F:microtubule binding"/>
    <property type="evidence" value="ECO:0007669"/>
    <property type="project" value="InterPro"/>
</dbReference>
<evidence type="ECO:0000256" key="8">
    <source>
        <dbReference type="ARBA" id="ARBA00023175"/>
    </source>
</evidence>
<evidence type="ECO:0000256" key="7">
    <source>
        <dbReference type="ARBA" id="ARBA00023054"/>
    </source>
</evidence>
<keyword evidence="3" id="KW-0963">Cytoplasm</keyword>
<evidence type="ECO:0000313" key="16">
    <source>
        <dbReference type="EnsemblMetazoa" id="KAF7495978.1"/>
    </source>
</evidence>
<organism evidence="15">
    <name type="scientific">Sarcoptes scabiei</name>
    <name type="common">Itch mite</name>
    <name type="synonym">Acarus scabiei</name>
    <dbReference type="NCBI Taxonomy" id="52283"/>
    <lineage>
        <taxon>Eukaryota</taxon>
        <taxon>Metazoa</taxon>
        <taxon>Ecdysozoa</taxon>
        <taxon>Arthropoda</taxon>
        <taxon>Chelicerata</taxon>
        <taxon>Arachnida</taxon>
        <taxon>Acari</taxon>
        <taxon>Acariformes</taxon>
        <taxon>Sarcoptiformes</taxon>
        <taxon>Astigmata</taxon>
        <taxon>Psoroptidia</taxon>
        <taxon>Sarcoptoidea</taxon>
        <taxon>Sarcoptidae</taxon>
        <taxon>Sarcoptinae</taxon>
        <taxon>Sarcoptes</taxon>
    </lineage>
</organism>
<dbReference type="InterPro" id="IPR027417">
    <property type="entry name" value="P-loop_NTPase"/>
</dbReference>
<evidence type="ECO:0000256" key="3">
    <source>
        <dbReference type="ARBA" id="ARBA00022490"/>
    </source>
</evidence>
<keyword evidence="7 11" id="KW-0175">Coiled coil</keyword>
<evidence type="ECO:0000259" key="14">
    <source>
        <dbReference type="PROSITE" id="PS50067"/>
    </source>
</evidence>
<dbReference type="InterPro" id="IPR011993">
    <property type="entry name" value="PH-like_dom_sf"/>
</dbReference>
<dbReference type="PROSITE" id="PS50067">
    <property type="entry name" value="KINESIN_MOTOR_2"/>
    <property type="match status" value="1"/>
</dbReference>
<dbReference type="InterPro" id="IPR036961">
    <property type="entry name" value="Kinesin_motor_dom_sf"/>
</dbReference>
<dbReference type="FunFam" id="3.40.850.10:FF:000004">
    <property type="entry name" value="Kinesin-like protein isoform 2"/>
    <property type="match status" value="1"/>
</dbReference>
<dbReference type="Proteomes" id="UP000070412">
    <property type="component" value="Unassembled WGS sequence"/>
</dbReference>
<keyword evidence="17" id="KW-1185">Reference proteome</keyword>
<dbReference type="GO" id="GO:0003777">
    <property type="term" value="F:microtubule motor activity"/>
    <property type="evidence" value="ECO:0007669"/>
    <property type="project" value="InterPro"/>
</dbReference>
<keyword evidence="8 10" id="KW-0505">Motor protein</keyword>
<dbReference type="InterPro" id="IPR000253">
    <property type="entry name" value="FHA_dom"/>
</dbReference>
<reference evidence="15" key="2">
    <citation type="submission" date="2020-01" db="EMBL/GenBank/DDBJ databases">
        <authorList>
            <person name="Korhonen P.K.K."/>
            <person name="Guangxu M.G."/>
            <person name="Wang T.W."/>
            <person name="Stroehlein A.J.S."/>
            <person name="Young N.D."/>
            <person name="Ang C.-S.A."/>
            <person name="Fernando D.W.F."/>
            <person name="Lu H.L."/>
            <person name="Taylor S.T."/>
            <person name="Ehtesham M.E.M."/>
            <person name="Najaraj S.H.N."/>
            <person name="Harsha G.H.G."/>
            <person name="Madugundu A.M."/>
            <person name="Renuse S.R."/>
            <person name="Holt D.H."/>
            <person name="Pandey A.P."/>
            <person name="Papenfuss A.P."/>
            <person name="Gasser R.B.G."/>
            <person name="Fischer K.F."/>
        </authorList>
    </citation>
    <scope>NUCLEOTIDE SEQUENCE</scope>
    <source>
        <strain evidence="15">SSS_KF_BRIS2020</strain>
    </source>
</reference>
<dbReference type="InterPro" id="IPR001849">
    <property type="entry name" value="PH_domain"/>
</dbReference>
<dbReference type="InterPro" id="IPR019821">
    <property type="entry name" value="Kinesin_motor_CS"/>
</dbReference>
<name>A0A834RG02_SARSC</name>
<dbReference type="GO" id="GO:0005524">
    <property type="term" value="F:ATP binding"/>
    <property type="evidence" value="ECO:0007669"/>
    <property type="project" value="UniProtKB-UniRule"/>
</dbReference>
<feature type="coiled-coil region" evidence="11">
    <location>
        <begin position="641"/>
        <end position="690"/>
    </location>
</feature>
<dbReference type="Gene3D" id="2.60.200.20">
    <property type="match status" value="1"/>
</dbReference>
<feature type="region of interest" description="Disordered" evidence="12">
    <location>
        <begin position="1547"/>
        <end position="1566"/>
    </location>
</feature>
<feature type="domain" description="PH" evidence="13">
    <location>
        <begin position="1726"/>
        <end position="1820"/>
    </location>
</feature>
<dbReference type="GO" id="GO:0010970">
    <property type="term" value="P:transport along microtubule"/>
    <property type="evidence" value="ECO:0007669"/>
    <property type="project" value="UniProtKB-ARBA"/>
</dbReference>
<dbReference type="CDD" id="cd22705">
    <property type="entry name" value="FHA_KIF1"/>
    <property type="match status" value="1"/>
</dbReference>
<dbReference type="SUPFAM" id="SSF49879">
    <property type="entry name" value="SMAD/FHA domain"/>
    <property type="match status" value="1"/>
</dbReference>
<reference evidence="16" key="3">
    <citation type="submission" date="2022-06" db="UniProtKB">
        <authorList>
            <consortium name="EnsemblMetazoa"/>
        </authorList>
    </citation>
    <scope>IDENTIFICATION</scope>
</reference>
<dbReference type="GO" id="GO:0005874">
    <property type="term" value="C:microtubule"/>
    <property type="evidence" value="ECO:0007669"/>
    <property type="project" value="UniProtKB-KW"/>
</dbReference>
<dbReference type="Pfam" id="PF16183">
    <property type="entry name" value="Kinesin_assoc"/>
    <property type="match status" value="1"/>
</dbReference>
<dbReference type="Gene3D" id="6.10.250.2520">
    <property type="match status" value="1"/>
</dbReference>
<keyword evidence="6 10" id="KW-0067">ATP-binding</keyword>
<feature type="binding site" evidence="10">
    <location>
        <begin position="93"/>
        <end position="100"/>
    </location>
    <ligand>
        <name>ATP</name>
        <dbReference type="ChEBI" id="CHEBI:30616"/>
    </ligand>
</feature>
<dbReference type="Gene3D" id="3.40.850.10">
    <property type="entry name" value="Kinesin motor domain"/>
    <property type="match status" value="1"/>
</dbReference>
<reference evidence="17" key="1">
    <citation type="journal article" date="2020" name="PLoS Negl. Trop. Dis.">
        <title>High-quality nuclear genome for Sarcoptes scabiei-A critical resource for a neglected parasite.</title>
        <authorList>
            <person name="Korhonen P.K."/>
            <person name="Gasser R.B."/>
            <person name="Ma G."/>
            <person name="Wang T."/>
            <person name="Stroehlein A.J."/>
            <person name="Young N.D."/>
            <person name="Ang C.S."/>
            <person name="Fernando D.D."/>
            <person name="Lu H.C."/>
            <person name="Taylor S."/>
            <person name="Reynolds S.L."/>
            <person name="Mofiz E."/>
            <person name="Najaraj S.H."/>
            <person name="Gowda H."/>
            <person name="Madugundu A."/>
            <person name="Renuse S."/>
            <person name="Holt D."/>
            <person name="Pandey A."/>
            <person name="Papenfuss A.T."/>
            <person name="Fischer K."/>
        </authorList>
    </citation>
    <scope>NUCLEOTIDE SEQUENCE [LARGE SCALE GENOMIC DNA]</scope>
</reference>
<comment type="subcellular location">
    <subcellularLocation>
        <location evidence="1">Cytoplasm</location>
        <location evidence="1">Cytoskeleton</location>
    </subcellularLocation>
</comment>
<dbReference type="Pfam" id="PF00498">
    <property type="entry name" value="FHA"/>
    <property type="match status" value="1"/>
</dbReference>
<dbReference type="InterPro" id="IPR008984">
    <property type="entry name" value="SMAD_FHA_dom_sf"/>
</dbReference>
<evidence type="ECO:0000313" key="15">
    <source>
        <dbReference type="EMBL" id="KAF7495978.1"/>
    </source>
</evidence>
<dbReference type="SMART" id="SM00233">
    <property type="entry name" value="PH"/>
    <property type="match status" value="1"/>
</dbReference>
<evidence type="ECO:0000256" key="12">
    <source>
        <dbReference type="SAM" id="MobiDB-lite"/>
    </source>
</evidence>
<dbReference type="OMA" id="IKITICH"/>
<evidence type="ECO:0000313" key="17">
    <source>
        <dbReference type="Proteomes" id="UP000070412"/>
    </source>
</evidence>
<evidence type="ECO:0000256" key="4">
    <source>
        <dbReference type="ARBA" id="ARBA00022701"/>
    </source>
</evidence>
<dbReference type="InterPro" id="IPR032405">
    <property type="entry name" value="Kinesin_assoc"/>
</dbReference>
<feature type="domain" description="Kinesin motor" evidence="14">
    <location>
        <begin position="3"/>
        <end position="349"/>
    </location>
</feature>
<keyword evidence="4" id="KW-0493">Microtubule</keyword>
<dbReference type="Pfam" id="PF12473">
    <property type="entry name" value="DUF3694"/>
    <property type="match status" value="1"/>
</dbReference>
<dbReference type="SUPFAM" id="SSF52540">
    <property type="entry name" value="P-loop containing nucleoside triphosphate hydrolases"/>
    <property type="match status" value="1"/>
</dbReference>
<keyword evidence="5 10" id="KW-0547">Nucleotide-binding</keyword>
<feature type="region of interest" description="Disordered" evidence="12">
    <location>
        <begin position="695"/>
        <end position="718"/>
    </location>
</feature>
<comment type="similarity">
    <text evidence="10">Belongs to the TRAFAC class myosin-kinesin ATPase superfamily. Kinesin family.</text>
</comment>
<sequence length="1870" mass="213109">MSSVKVAVRVRPFNKRELNFGCKNIISMIGNSTTIINPKNDNQSKTFSYDYSYWSHCETDPNFIDQSQVYRDIGEEMLQHAFEGYNVCICAYGQTGAGKSYTMMGTRDEEGIIPHLCRNLFERILNDDDAETMFSVEVSYMEIYCERVRDLLNPKIKSPLRVREHPVLGPYVEDLSKLAVTSYEDIHEIIDEGNKARTVAATNMNETSSRSHAVFTIILTQMKQDEMTGLCSEKVSKISLVDLAGSERADSTGAQGTRLKEGANINKSLTTLGKVISALAELSSQDPNKKKRSKKSDFIPYRDSVLTWLLRENLGGNSKTAMIAAISPADINYEETLSTLRYADRAKQIMCAAVINEDSNAKLIRELRDEIARLKEILRAEGIELGSTISNPLAIDETSKIEDIVNNNQIETLAKDTSNDQKQSHPPKLHQKSVSLAGENVIEQLQETEKLMSELNATWEEKLKRTEEIRAQREAVLAEIGVARRADGDAVGVYSPMNTPHLLNLNEDPLMSECLIYYLKNGQTRVGSGNESCSIPLDIQLSGTNILPEHCVFDNTDGSVRLIPQVPEAMCYVNGRRVEDSKELNTGARVILGKYHVFRFQDPNQVRESRCKDFANDSQSNPVDWTFAQMELLEKQGIDLKLEMEQKIIQLEEQYRKEKAEADLTFEVAKMNYEKTIERLQKQVDEQSMTMSQMFSSWHPSRASRGDNSSGDEGSELEHRRLFPESDSTFFAMESEILTPWQEKVVRKSLSKWRHHQFTSLRDDLWGNAIFLKEANAISVELKKRVQFQFVILTETIYSPLNNDLMADYAEQFSNIKSNQNRETNPYPRTIVAVEVKDQKNGVTHYWSLVKLRKRLELMRQVYAKFAEDSTANTSSITSSTISNIPSNSSASNLPNGMVGGSNVIIYHANSIINGTVETETSDPFYDRFPWFRFIGRGLMYVKNLLEPCVVTQNISIVNEKGDVMGYLKVSIQPTKDEETETDSKRRPKTRQQTRIDFYDDDPQLFNLLDLRERILKLNESISKKNVCDEEEEQVPAMKSSTIDPNQIEKGNDFMFKVSIIQLYGLSKCYADVFCQFNFRHRNDEVYSTDSIKNCGKNGKSVGFYWSQNFVVRVTESFLKYLQYEPIVFELYGHYQHHPLHKEALDSWYRIGNNQAMPQNQNCSRPPPKRMQLTSYMPISTPIRSPRFTPGLVNEWQIMASRVTSASTSLVHSKVDLSVWIEICELGSDGQYLPVVVDQHDDTPCKGTFLLHQGIQRRIRVTIIHHPDYDVHFKDLRELVIGRIRPQLDCSVIDDENDPSIISLSLFFTEHLEPSDDGRERFRFEAAWDSSLHNSILLNRITPSSERVFLTMSAYLDIQHCSQPGILTKDLCMMIYGRDSRTIPTLMVSSHPGLSTRVLKDILTGSYKNAESNHVMAIFELVLRRSLEAGSPGLQRRQRRVLDTSATYVRGQENLGNWQPRGDSLIFDHQWELEKLTRLESVEQMKHFLLIRSAKSNKSDEFDDDLLGAMSPIVGSRSIMKTSSSKLSLAALASTNLSSTATALISPASNSSANSSLPRSSTFSSGIDSLNQEKSEYSLTDRERYLASKCLKMIQFHVPSQLAPIMQSPSPPRQSSTLNLPRTPTESNLCLASNASTPEISTPERNFASNAVQSWFEKEKELFDSTNKSNGNCGFYFASEGFDENSTNNLFIPEIEEIRLSSIISKKGFIHCLMSSNEFKLNDESESKRMGDARNATQWRKLYMIVRRPYMFVYRDEKDLVERSIINLTQARVECSEQQRQMLCVENAFSVITKHTGYLFKAQTARDMYDWLYSINPLYAGQLMCEWARSRNAYYQRIRQLKNQQDSDLKRLESSIVRNSNDDHESLNIE</sequence>
<evidence type="ECO:0000256" key="5">
    <source>
        <dbReference type="ARBA" id="ARBA00022741"/>
    </source>
</evidence>
<evidence type="ECO:0000256" key="10">
    <source>
        <dbReference type="PROSITE-ProRule" id="PRU00283"/>
    </source>
</evidence>
<dbReference type="PROSITE" id="PS50003">
    <property type="entry name" value="PH_DOMAIN"/>
    <property type="match status" value="1"/>
</dbReference>
<dbReference type="OrthoDB" id="3176171at2759"/>
<evidence type="ECO:0000259" key="13">
    <source>
        <dbReference type="PROSITE" id="PS50003"/>
    </source>
</evidence>
<gene>
    <name evidence="15" type="ORF">SSS_1332</name>
</gene>
<dbReference type="SMART" id="SM00129">
    <property type="entry name" value="KISc"/>
    <property type="match status" value="1"/>
</dbReference>
<keyword evidence="9" id="KW-0206">Cytoskeleton</keyword>
<feature type="compositionally biased region" description="Low complexity" evidence="12">
    <location>
        <begin position="1547"/>
        <end position="1561"/>
    </location>
</feature>
<dbReference type="PANTHER" id="PTHR47117">
    <property type="entry name" value="STAR-RELATED LIPID TRANSFER PROTEIN 9"/>
    <property type="match status" value="1"/>
</dbReference>
<dbReference type="EnsemblMetazoa" id="SSS_1332s_mrna">
    <property type="protein sequence ID" value="KAF7495978.1"/>
    <property type="gene ID" value="SSS_1332"/>
</dbReference>
<dbReference type="Gene3D" id="2.30.29.30">
    <property type="entry name" value="Pleckstrin-homology domain (PH domain)/Phosphotyrosine-binding domain (PTB)"/>
    <property type="match status" value="1"/>
</dbReference>
<dbReference type="InterPro" id="IPR022140">
    <property type="entry name" value="Kinesin-like_KIF1-typ"/>
</dbReference>
<dbReference type="SUPFAM" id="SSF50729">
    <property type="entry name" value="PH domain-like"/>
    <property type="match status" value="1"/>
</dbReference>